<evidence type="ECO:0000313" key="8">
    <source>
        <dbReference type="EMBL" id="CAF1298890.1"/>
    </source>
</evidence>
<dbReference type="OrthoDB" id="10041673at2759"/>
<dbReference type="EMBL" id="CAJOAY010000279">
    <property type="protein sequence ID" value="CAF3614680.1"/>
    <property type="molecule type" value="Genomic_DNA"/>
</dbReference>
<feature type="compositionally biased region" description="Polar residues" evidence="6">
    <location>
        <begin position="1"/>
        <end position="16"/>
    </location>
</feature>
<feature type="transmembrane region" description="Helical" evidence="7">
    <location>
        <begin position="78"/>
        <end position="97"/>
    </location>
</feature>
<keyword evidence="3 7" id="KW-0812">Transmembrane</keyword>
<dbReference type="GO" id="GO:0016020">
    <property type="term" value="C:membrane"/>
    <property type="evidence" value="ECO:0007669"/>
    <property type="project" value="UniProtKB-SubCell"/>
</dbReference>
<comment type="subcellular location">
    <subcellularLocation>
        <location evidence="1">Membrane</location>
    </subcellularLocation>
</comment>
<evidence type="ECO:0000256" key="1">
    <source>
        <dbReference type="ARBA" id="ARBA00004370"/>
    </source>
</evidence>
<feature type="transmembrane region" description="Helical" evidence="7">
    <location>
        <begin position="125"/>
        <end position="149"/>
    </location>
</feature>
<sequence>MIHSTNVSKSNDNTDQYSRISKSYHKRKKYRKFHQKYRLGNHLNASSKRNDSDQSSLDTNQIDNKIPFDTSSMIRDHLYISIIGLLCFFPTGIFGLIRAMQAYEMKKTSSLVYWPKLAAIYGRHALRWAILSILIGTILWTIFIIYRLLREQYPLWNPYYQE</sequence>
<keyword evidence="4 7" id="KW-1133">Transmembrane helix</keyword>
<proteinExistence type="inferred from homology"/>
<dbReference type="Proteomes" id="UP000663891">
    <property type="component" value="Unassembled WGS sequence"/>
</dbReference>
<organism evidence="8 10">
    <name type="scientific">Adineta steineri</name>
    <dbReference type="NCBI Taxonomy" id="433720"/>
    <lineage>
        <taxon>Eukaryota</taxon>
        <taxon>Metazoa</taxon>
        <taxon>Spiralia</taxon>
        <taxon>Gnathifera</taxon>
        <taxon>Rotifera</taxon>
        <taxon>Eurotatoria</taxon>
        <taxon>Bdelloidea</taxon>
        <taxon>Adinetida</taxon>
        <taxon>Adinetidae</taxon>
        <taxon>Adineta</taxon>
    </lineage>
</organism>
<evidence type="ECO:0000256" key="6">
    <source>
        <dbReference type="SAM" id="MobiDB-lite"/>
    </source>
</evidence>
<protein>
    <submittedName>
        <fullName evidence="8">Uncharacterized protein</fullName>
    </submittedName>
</protein>
<comment type="caution">
    <text evidence="8">The sequence shown here is derived from an EMBL/GenBank/DDBJ whole genome shotgun (WGS) entry which is preliminary data.</text>
</comment>
<accession>A0A815DL97</accession>
<evidence type="ECO:0000256" key="5">
    <source>
        <dbReference type="ARBA" id="ARBA00023136"/>
    </source>
</evidence>
<gene>
    <name evidence="9" type="ORF">OKA104_LOCUS7304</name>
    <name evidence="8" type="ORF">VCS650_LOCUS30931</name>
</gene>
<keyword evidence="5 7" id="KW-0472">Membrane</keyword>
<evidence type="ECO:0000313" key="10">
    <source>
        <dbReference type="Proteomes" id="UP000663891"/>
    </source>
</evidence>
<name>A0A815DL97_9BILA</name>
<evidence type="ECO:0000256" key="3">
    <source>
        <dbReference type="ARBA" id="ARBA00022692"/>
    </source>
</evidence>
<feature type="region of interest" description="Disordered" evidence="6">
    <location>
        <begin position="1"/>
        <end position="30"/>
    </location>
</feature>
<evidence type="ECO:0000313" key="9">
    <source>
        <dbReference type="EMBL" id="CAF3614680.1"/>
    </source>
</evidence>
<reference evidence="8" key="1">
    <citation type="submission" date="2021-02" db="EMBL/GenBank/DDBJ databases">
        <authorList>
            <person name="Nowell W R."/>
        </authorList>
    </citation>
    <scope>NUCLEOTIDE SEQUENCE</scope>
</reference>
<evidence type="ECO:0000256" key="2">
    <source>
        <dbReference type="ARBA" id="ARBA00006843"/>
    </source>
</evidence>
<dbReference type="Proteomes" id="UP000663881">
    <property type="component" value="Unassembled WGS sequence"/>
</dbReference>
<dbReference type="Pfam" id="PF04505">
    <property type="entry name" value="CD225"/>
    <property type="match status" value="1"/>
</dbReference>
<dbReference type="AlphaFoldDB" id="A0A815DL97"/>
<comment type="similarity">
    <text evidence="2">Belongs to the CD225/Dispanin family.</text>
</comment>
<evidence type="ECO:0000256" key="4">
    <source>
        <dbReference type="ARBA" id="ARBA00022989"/>
    </source>
</evidence>
<dbReference type="EMBL" id="CAJNON010000515">
    <property type="protein sequence ID" value="CAF1298890.1"/>
    <property type="molecule type" value="Genomic_DNA"/>
</dbReference>
<dbReference type="InterPro" id="IPR007593">
    <property type="entry name" value="CD225/Dispanin_fam"/>
</dbReference>
<evidence type="ECO:0000256" key="7">
    <source>
        <dbReference type="SAM" id="Phobius"/>
    </source>
</evidence>